<feature type="transmembrane region" description="Helical" evidence="7">
    <location>
        <begin position="182"/>
        <end position="200"/>
    </location>
</feature>
<comment type="similarity">
    <text evidence="5">Belongs to the SAT4 family.</text>
</comment>
<dbReference type="InterPro" id="IPR049326">
    <property type="entry name" value="Rhodopsin_dom_fungi"/>
</dbReference>
<feature type="transmembrane region" description="Helical" evidence="7">
    <location>
        <begin position="53"/>
        <end position="82"/>
    </location>
</feature>
<evidence type="ECO:0000256" key="2">
    <source>
        <dbReference type="ARBA" id="ARBA00022692"/>
    </source>
</evidence>
<gene>
    <name evidence="9" type="ORF">ACET3X_001499</name>
</gene>
<feature type="transmembrane region" description="Helical" evidence="7">
    <location>
        <begin position="137"/>
        <end position="162"/>
    </location>
</feature>
<evidence type="ECO:0000256" key="1">
    <source>
        <dbReference type="ARBA" id="ARBA00004141"/>
    </source>
</evidence>
<evidence type="ECO:0000256" key="3">
    <source>
        <dbReference type="ARBA" id="ARBA00022989"/>
    </source>
</evidence>
<keyword evidence="3 7" id="KW-1133">Transmembrane helix</keyword>
<evidence type="ECO:0000259" key="8">
    <source>
        <dbReference type="Pfam" id="PF20684"/>
    </source>
</evidence>
<name>A0ABR3UXJ2_9PLEO</name>
<feature type="transmembrane region" description="Helical" evidence="7">
    <location>
        <begin position="102"/>
        <end position="125"/>
    </location>
</feature>
<organism evidence="9 10">
    <name type="scientific">Alternaria dauci</name>
    <dbReference type="NCBI Taxonomy" id="48095"/>
    <lineage>
        <taxon>Eukaryota</taxon>
        <taxon>Fungi</taxon>
        <taxon>Dikarya</taxon>
        <taxon>Ascomycota</taxon>
        <taxon>Pezizomycotina</taxon>
        <taxon>Dothideomycetes</taxon>
        <taxon>Pleosporomycetidae</taxon>
        <taxon>Pleosporales</taxon>
        <taxon>Pleosporineae</taxon>
        <taxon>Pleosporaceae</taxon>
        <taxon>Alternaria</taxon>
        <taxon>Alternaria sect. Porri</taxon>
    </lineage>
</organism>
<dbReference type="PANTHER" id="PTHR33048:SF129">
    <property type="entry name" value="INTEGRAL MEMBRANE PROTEIN-RELATED"/>
    <property type="match status" value="1"/>
</dbReference>
<proteinExistence type="inferred from homology"/>
<evidence type="ECO:0000256" key="4">
    <source>
        <dbReference type="ARBA" id="ARBA00023136"/>
    </source>
</evidence>
<keyword evidence="4 7" id="KW-0472">Membrane</keyword>
<feature type="domain" description="Rhodopsin" evidence="8">
    <location>
        <begin position="5"/>
        <end position="201"/>
    </location>
</feature>
<dbReference type="InterPro" id="IPR052337">
    <property type="entry name" value="SAT4-like"/>
</dbReference>
<dbReference type="Proteomes" id="UP001578633">
    <property type="component" value="Chromosome 1"/>
</dbReference>
<sequence>MVSLDIPSEELTSMLKANLATRLLYVVATCLVKFSILVFYLRLDPRRRTKWIVYFLMAWVAALSIVTFFVLLFVCTPPSLFWDPVGQAENPEKCLKQNTQQVFFNINGIMNVIQDFAMYILPLFIVWRLQMPRSQKIALCAILCVGLVAVAAGCVRFHYVLFLSNEADIWYYMADSLNWCSIEIYAAIICSTASTFKVLLKTYLPKIWNSAGSHEKSSSSRRRAQYDRSHSGQFEMGSLGGICNKSISNRKYGVVGLTEIGNESEEAIMRPACKMGINAAVSSSDQ</sequence>
<evidence type="ECO:0000256" key="5">
    <source>
        <dbReference type="ARBA" id="ARBA00038359"/>
    </source>
</evidence>
<evidence type="ECO:0000256" key="7">
    <source>
        <dbReference type="SAM" id="Phobius"/>
    </source>
</evidence>
<dbReference type="RefSeq" id="XP_069311741.1">
    <property type="nucleotide sequence ID" value="XM_069446797.1"/>
</dbReference>
<keyword evidence="2 7" id="KW-0812">Transmembrane</keyword>
<keyword evidence="10" id="KW-1185">Reference proteome</keyword>
<dbReference type="GeneID" id="96081821"/>
<comment type="subcellular location">
    <subcellularLocation>
        <location evidence="1">Membrane</location>
        <topology evidence="1">Multi-pass membrane protein</topology>
    </subcellularLocation>
</comment>
<dbReference type="Pfam" id="PF20684">
    <property type="entry name" value="Fung_rhodopsin"/>
    <property type="match status" value="1"/>
</dbReference>
<feature type="region of interest" description="Disordered" evidence="6">
    <location>
        <begin position="211"/>
        <end position="232"/>
    </location>
</feature>
<protein>
    <recommendedName>
        <fullName evidence="8">Rhodopsin domain-containing protein</fullName>
    </recommendedName>
</protein>
<evidence type="ECO:0000313" key="10">
    <source>
        <dbReference type="Proteomes" id="UP001578633"/>
    </source>
</evidence>
<evidence type="ECO:0000313" key="9">
    <source>
        <dbReference type="EMBL" id="KAL1801157.1"/>
    </source>
</evidence>
<feature type="transmembrane region" description="Helical" evidence="7">
    <location>
        <begin position="23"/>
        <end position="41"/>
    </location>
</feature>
<dbReference type="EMBL" id="JBHGVX010000001">
    <property type="protein sequence ID" value="KAL1801157.1"/>
    <property type="molecule type" value="Genomic_DNA"/>
</dbReference>
<reference evidence="9 10" key="1">
    <citation type="submission" date="2024-09" db="EMBL/GenBank/DDBJ databases">
        <title>T2T genomes of carrot and Alternaria dauci and their utility for understanding host-pathogen interaction during carrot leaf blight disease.</title>
        <authorList>
            <person name="Liu W."/>
            <person name="Xu S."/>
            <person name="Ou C."/>
            <person name="Liu X."/>
            <person name="Zhuang F."/>
            <person name="Deng X.W."/>
        </authorList>
    </citation>
    <scope>NUCLEOTIDE SEQUENCE [LARGE SCALE GENOMIC DNA]</scope>
    <source>
        <strain evidence="9 10">A2016</strain>
    </source>
</reference>
<feature type="compositionally biased region" description="Basic and acidic residues" evidence="6">
    <location>
        <begin position="213"/>
        <end position="230"/>
    </location>
</feature>
<dbReference type="PANTHER" id="PTHR33048">
    <property type="entry name" value="PTH11-LIKE INTEGRAL MEMBRANE PROTEIN (AFU_ORTHOLOGUE AFUA_5G11245)"/>
    <property type="match status" value="1"/>
</dbReference>
<accession>A0ABR3UXJ2</accession>
<evidence type="ECO:0000256" key="6">
    <source>
        <dbReference type="SAM" id="MobiDB-lite"/>
    </source>
</evidence>
<comment type="caution">
    <text evidence="9">The sequence shown here is derived from an EMBL/GenBank/DDBJ whole genome shotgun (WGS) entry which is preliminary data.</text>
</comment>